<dbReference type="OrthoDB" id="5985073at2759"/>
<dbReference type="EC" id="1.11.1.-" evidence="5"/>
<reference evidence="7 8" key="1">
    <citation type="journal article" date="2018" name="Sci. Rep.">
        <title>Comparative genomics provides insights into the lifestyle and reveals functional heterogeneity of dark septate endophytic fungi.</title>
        <authorList>
            <person name="Knapp D.G."/>
            <person name="Nemeth J.B."/>
            <person name="Barry K."/>
            <person name="Hainaut M."/>
            <person name="Henrissat B."/>
            <person name="Johnson J."/>
            <person name="Kuo A."/>
            <person name="Lim J.H.P."/>
            <person name="Lipzen A."/>
            <person name="Nolan M."/>
            <person name="Ohm R.A."/>
            <person name="Tamas L."/>
            <person name="Grigoriev I.V."/>
            <person name="Spatafora J.W."/>
            <person name="Nagy L.G."/>
            <person name="Kovacs G.M."/>
        </authorList>
    </citation>
    <scope>NUCLEOTIDE SEQUENCE [LARGE SCALE GENOMIC DNA]</scope>
    <source>
        <strain evidence="7 8">DSE2036</strain>
    </source>
</reference>
<dbReference type="EMBL" id="KZ805325">
    <property type="protein sequence ID" value="PVI03969.1"/>
    <property type="molecule type" value="Genomic_DNA"/>
</dbReference>
<feature type="chain" id="PRO_5015796504" description="Peroxidase" evidence="5">
    <location>
        <begin position="20"/>
        <end position="547"/>
    </location>
</feature>
<keyword evidence="3 5" id="KW-0560">Oxidoreductase</keyword>
<evidence type="ECO:0000313" key="7">
    <source>
        <dbReference type="EMBL" id="PVI03969.1"/>
    </source>
</evidence>
<keyword evidence="1 5" id="KW-0575">Peroxidase</keyword>
<keyword evidence="2" id="KW-0408">Iron</keyword>
<dbReference type="InterPro" id="IPR044831">
    <property type="entry name" value="Ccp1-like"/>
</dbReference>
<dbReference type="Proteomes" id="UP000244855">
    <property type="component" value="Unassembled WGS sequence"/>
</dbReference>
<feature type="domain" description="Plant heme peroxidase family profile" evidence="6">
    <location>
        <begin position="121"/>
        <end position="437"/>
    </location>
</feature>
<sequence length="547" mass="59510">MKYSTIIARVSLLAGSSAAEYVWPDKNDQIEDVYMLQGGFNRMGFIDGILSCGFGQSEPGRQNTAEWIRTAYHDMATADVEAGTGGLDASIMFETERGENKGSAFNNTFGHFLNFYTSRSSAADLVALGVVGSMAVCNGYQIPFRAGRIDATEAGPMGVPEPQEDLATHTAKFAKQGFSKTEMIELVACGHSLGGVHGANFPEITHDNSTGQVSHFEYGYSNEQFDNVVVHEYLASNTSNLLVAGSNDTLNSDKRIFGADNNVTMEALADSTHFQERCQDVMGRMIDTVPRDVVLSEPIKPIDIKPYINLLSLNQNGTIDFSGYIRVHYGGDSGRPNASDISVFLSYKDRAGNVVNDTISAQRPRWQNGIGTGFNQVNFVFFEWNTQLDPSAGISSFDVHVTTKSTGKTEVHNNVGNGYPVQDTLLYQIKQSCISISPKEGGGSEGHLTVVAAVRSEAASGAQLDMHFVKKVARPGVMFPRFEVQVEPFQAMEKTLSGYSLFEVKDMVIDEKSLSTTLDLVLSGGNKDARVEFQKTGSLTSQNCELL</sequence>
<comment type="similarity">
    <text evidence="4">Belongs to the peroxidase family.</text>
</comment>
<dbReference type="InterPro" id="IPR010255">
    <property type="entry name" value="Haem_peroxidase_sf"/>
</dbReference>
<keyword evidence="8" id="KW-1185">Reference proteome</keyword>
<dbReference type="InterPro" id="IPR002016">
    <property type="entry name" value="Haem_peroxidase"/>
</dbReference>
<dbReference type="AlphaFoldDB" id="A0A2V1E127"/>
<dbReference type="GO" id="GO:0020037">
    <property type="term" value="F:heme binding"/>
    <property type="evidence" value="ECO:0007669"/>
    <property type="project" value="UniProtKB-UniRule"/>
</dbReference>
<gene>
    <name evidence="7" type="ORF">DM02DRAFT_207961</name>
</gene>
<evidence type="ECO:0000313" key="8">
    <source>
        <dbReference type="Proteomes" id="UP000244855"/>
    </source>
</evidence>
<name>A0A2V1E127_9PLEO</name>
<dbReference type="PANTHER" id="PTHR31356:SF53">
    <property type="entry name" value="HEME PEROXIDASE"/>
    <property type="match status" value="1"/>
</dbReference>
<organism evidence="7 8">
    <name type="scientific">Periconia macrospinosa</name>
    <dbReference type="NCBI Taxonomy" id="97972"/>
    <lineage>
        <taxon>Eukaryota</taxon>
        <taxon>Fungi</taxon>
        <taxon>Dikarya</taxon>
        <taxon>Ascomycota</taxon>
        <taxon>Pezizomycotina</taxon>
        <taxon>Dothideomycetes</taxon>
        <taxon>Pleosporomycetidae</taxon>
        <taxon>Pleosporales</taxon>
        <taxon>Massarineae</taxon>
        <taxon>Periconiaceae</taxon>
        <taxon>Periconia</taxon>
    </lineage>
</organism>
<dbReference type="GO" id="GO:0042744">
    <property type="term" value="P:hydrogen peroxide catabolic process"/>
    <property type="evidence" value="ECO:0007669"/>
    <property type="project" value="TreeGrafter"/>
</dbReference>
<keyword evidence="2" id="KW-0349">Heme</keyword>
<dbReference type="GO" id="GO:0034599">
    <property type="term" value="P:cellular response to oxidative stress"/>
    <property type="evidence" value="ECO:0007669"/>
    <property type="project" value="InterPro"/>
</dbReference>
<evidence type="ECO:0000256" key="4">
    <source>
        <dbReference type="RuleBase" id="RU004241"/>
    </source>
</evidence>
<evidence type="ECO:0000256" key="1">
    <source>
        <dbReference type="ARBA" id="ARBA00022559"/>
    </source>
</evidence>
<evidence type="ECO:0000256" key="3">
    <source>
        <dbReference type="ARBA" id="ARBA00023002"/>
    </source>
</evidence>
<dbReference type="Pfam" id="PF00141">
    <property type="entry name" value="peroxidase"/>
    <property type="match status" value="1"/>
</dbReference>
<keyword evidence="2" id="KW-0479">Metal-binding</keyword>
<keyword evidence="5" id="KW-0732">Signal</keyword>
<dbReference type="GO" id="GO:0046872">
    <property type="term" value="F:metal ion binding"/>
    <property type="evidence" value="ECO:0007669"/>
    <property type="project" value="UniProtKB-UniRule"/>
</dbReference>
<feature type="signal peptide" evidence="5">
    <location>
        <begin position="1"/>
        <end position="19"/>
    </location>
</feature>
<dbReference type="Gene3D" id="1.10.520.10">
    <property type="match status" value="1"/>
</dbReference>
<evidence type="ECO:0000256" key="5">
    <source>
        <dbReference type="RuleBase" id="RU363051"/>
    </source>
</evidence>
<dbReference type="PROSITE" id="PS50873">
    <property type="entry name" value="PEROXIDASE_4"/>
    <property type="match status" value="1"/>
</dbReference>
<dbReference type="GO" id="GO:0000302">
    <property type="term" value="P:response to reactive oxygen species"/>
    <property type="evidence" value="ECO:0007669"/>
    <property type="project" value="TreeGrafter"/>
</dbReference>
<protein>
    <recommendedName>
        <fullName evidence="5">Peroxidase</fullName>
        <ecNumber evidence="5">1.11.1.-</ecNumber>
    </recommendedName>
</protein>
<accession>A0A2V1E127</accession>
<dbReference type="PANTHER" id="PTHR31356">
    <property type="entry name" value="THYLAKOID LUMENAL 29 KDA PROTEIN, CHLOROPLASTIC-RELATED"/>
    <property type="match status" value="1"/>
</dbReference>
<dbReference type="STRING" id="97972.A0A2V1E127"/>
<evidence type="ECO:0000256" key="2">
    <source>
        <dbReference type="ARBA" id="ARBA00022617"/>
    </source>
</evidence>
<proteinExistence type="inferred from homology"/>
<evidence type="ECO:0000259" key="6">
    <source>
        <dbReference type="PROSITE" id="PS50873"/>
    </source>
</evidence>
<dbReference type="SUPFAM" id="SSF48113">
    <property type="entry name" value="Heme-dependent peroxidases"/>
    <property type="match status" value="1"/>
</dbReference>
<dbReference type="GO" id="GO:0004601">
    <property type="term" value="F:peroxidase activity"/>
    <property type="evidence" value="ECO:0007669"/>
    <property type="project" value="UniProtKB-KW"/>
</dbReference>